<organism evidence="2 3">
    <name type="scientific">Punica granatum</name>
    <name type="common">Pomegranate</name>
    <dbReference type="NCBI Taxonomy" id="22663"/>
    <lineage>
        <taxon>Eukaryota</taxon>
        <taxon>Viridiplantae</taxon>
        <taxon>Streptophyta</taxon>
        <taxon>Embryophyta</taxon>
        <taxon>Tracheophyta</taxon>
        <taxon>Spermatophyta</taxon>
        <taxon>Magnoliopsida</taxon>
        <taxon>eudicotyledons</taxon>
        <taxon>Gunneridae</taxon>
        <taxon>Pentapetalae</taxon>
        <taxon>rosids</taxon>
        <taxon>malvids</taxon>
        <taxon>Myrtales</taxon>
        <taxon>Lythraceae</taxon>
        <taxon>Punica</taxon>
    </lineage>
</organism>
<evidence type="ECO:0000313" key="2">
    <source>
        <dbReference type="EMBL" id="OWM67955.1"/>
    </source>
</evidence>
<feature type="compositionally biased region" description="Polar residues" evidence="1">
    <location>
        <begin position="58"/>
        <end position="76"/>
    </location>
</feature>
<dbReference type="Proteomes" id="UP000197138">
    <property type="component" value="Unassembled WGS sequence"/>
</dbReference>
<protein>
    <submittedName>
        <fullName evidence="2">Uncharacterized protein</fullName>
    </submittedName>
</protein>
<reference evidence="3" key="1">
    <citation type="journal article" date="2017" name="Plant J.">
        <title>The pomegranate (Punica granatum L.) genome and the genomics of punicalagin biosynthesis.</title>
        <authorList>
            <person name="Qin G."/>
            <person name="Xu C."/>
            <person name="Ming R."/>
            <person name="Tang H."/>
            <person name="Guyot R."/>
            <person name="Kramer E.M."/>
            <person name="Hu Y."/>
            <person name="Yi X."/>
            <person name="Qi Y."/>
            <person name="Xu X."/>
            <person name="Gao Z."/>
            <person name="Pan H."/>
            <person name="Jian J."/>
            <person name="Tian Y."/>
            <person name="Yue Z."/>
            <person name="Xu Y."/>
        </authorList>
    </citation>
    <scope>NUCLEOTIDE SEQUENCE [LARGE SCALE GENOMIC DNA]</scope>
    <source>
        <strain evidence="3">cv. Dabenzi</strain>
    </source>
</reference>
<feature type="region of interest" description="Disordered" evidence="1">
    <location>
        <begin position="41"/>
        <end position="76"/>
    </location>
</feature>
<comment type="caution">
    <text evidence="2">The sequence shown here is derived from an EMBL/GenBank/DDBJ whole genome shotgun (WGS) entry which is preliminary data.</text>
</comment>
<evidence type="ECO:0000256" key="1">
    <source>
        <dbReference type="SAM" id="MobiDB-lite"/>
    </source>
</evidence>
<dbReference type="AlphaFoldDB" id="A0A218W5B4"/>
<name>A0A218W5B4_PUNGR</name>
<proteinExistence type="predicted"/>
<gene>
    <name evidence="2" type="ORF">CDL15_Pgr017523</name>
</gene>
<dbReference type="EMBL" id="MTKT01005369">
    <property type="protein sequence ID" value="OWM67955.1"/>
    <property type="molecule type" value="Genomic_DNA"/>
</dbReference>
<feature type="region of interest" description="Disordered" evidence="1">
    <location>
        <begin position="1"/>
        <end position="24"/>
    </location>
</feature>
<feature type="compositionally biased region" description="Polar residues" evidence="1">
    <location>
        <begin position="1"/>
        <end position="15"/>
    </location>
</feature>
<evidence type="ECO:0000313" key="3">
    <source>
        <dbReference type="Proteomes" id="UP000197138"/>
    </source>
</evidence>
<accession>A0A218W5B4</accession>
<sequence length="76" mass="7839">MDTPASSTPNKSPKQQRLPPRRGQIKIRILKAVLQFTKALNPTAGGRREGGGGGGGFVSSNSATPKGTPSGYNSDS</sequence>